<evidence type="ECO:0000313" key="1">
    <source>
        <dbReference type="EMBL" id="MBX56632.1"/>
    </source>
</evidence>
<protein>
    <submittedName>
        <fullName evidence="1">Uncharacterized protein</fullName>
    </submittedName>
</protein>
<organism evidence="1">
    <name type="scientific">Rhizophora mucronata</name>
    <name type="common">Asiatic mangrove</name>
    <dbReference type="NCBI Taxonomy" id="61149"/>
    <lineage>
        <taxon>Eukaryota</taxon>
        <taxon>Viridiplantae</taxon>
        <taxon>Streptophyta</taxon>
        <taxon>Embryophyta</taxon>
        <taxon>Tracheophyta</taxon>
        <taxon>Spermatophyta</taxon>
        <taxon>Magnoliopsida</taxon>
        <taxon>eudicotyledons</taxon>
        <taxon>Gunneridae</taxon>
        <taxon>Pentapetalae</taxon>
        <taxon>rosids</taxon>
        <taxon>fabids</taxon>
        <taxon>Malpighiales</taxon>
        <taxon>Rhizophoraceae</taxon>
        <taxon>Rhizophora</taxon>
    </lineage>
</organism>
<sequence>MCCVDYRSQWIRQKHSGMLPKRRTSL</sequence>
<proteinExistence type="predicted"/>
<dbReference type="EMBL" id="GGEC01076148">
    <property type="protein sequence ID" value="MBX56632.1"/>
    <property type="molecule type" value="Transcribed_RNA"/>
</dbReference>
<reference evidence="1" key="1">
    <citation type="submission" date="2018-02" db="EMBL/GenBank/DDBJ databases">
        <title>Rhizophora mucronata_Transcriptome.</title>
        <authorList>
            <person name="Meera S.P."/>
            <person name="Sreeshan A."/>
            <person name="Augustine A."/>
        </authorList>
    </citation>
    <scope>NUCLEOTIDE SEQUENCE</scope>
    <source>
        <tissue evidence="1">Leaf</tissue>
    </source>
</reference>
<accession>A0A2P2PPF3</accession>
<dbReference type="AlphaFoldDB" id="A0A2P2PPF3"/>
<name>A0A2P2PPF3_RHIMU</name>